<dbReference type="PROSITE" id="PS50928">
    <property type="entry name" value="ABC_TM1"/>
    <property type="match status" value="1"/>
</dbReference>
<dbReference type="Pfam" id="PF00528">
    <property type="entry name" value="BPD_transp_1"/>
    <property type="match status" value="1"/>
</dbReference>
<keyword evidence="3" id="KW-1003">Cell membrane</keyword>
<evidence type="ECO:0000256" key="5">
    <source>
        <dbReference type="ARBA" id="ARBA00022989"/>
    </source>
</evidence>
<evidence type="ECO:0000256" key="4">
    <source>
        <dbReference type="ARBA" id="ARBA00022692"/>
    </source>
</evidence>
<dbReference type="InterPro" id="IPR000515">
    <property type="entry name" value="MetI-like"/>
</dbReference>
<keyword evidence="2 7" id="KW-0813">Transport</keyword>
<reference evidence="9" key="1">
    <citation type="submission" date="2021-01" db="EMBL/GenBank/DDBJ databases">
        <title>Whole genome shotgun sequence of Actinocatenispora rupis NBRC 107355.</title>
        <authorList>
            <person name="Komaki H."/>
            <person name="Tamura T."/>
        </authorList>
    </citation>
    <scope>NUCLEOTIDE SEQUENCE</scope>
    <source>
        <strain evidence="9">NBRC 107355</strain>
    </source>
</reference>
<dbReference type="InterPro" id="IPR035906">
    <property type="entry name" value="MetI-like_sf"/>
</dbReference>
<evidence type="ECO:0000256" key="3">
    <source>
        <dbReference type="ARBA" id="ARBA00022475"/>
    </source>
</evidence>
<gene>
    <name evidence="9" type="ORF">Aru02nite_66500</name>
</gene>
<feature type="domain" description="ABC transmembrane type-1" evidence="8">
    <location>
        <begin position="97"/>
        <end position="311"/>
    </location>
</feature>
<evidence type="ECO:0000256" key="2">
    <source>
        <dbReference type="ARBA" id="ARBA00022448"/>
    </source>
</evidence>
<dbReference type="EMBL" id="BOMB01000047">
    <property type="protein sequence ID" value="GID15761.1"/>
    <property type="molecule type" value="Genomic_DNA"/>
</dbReference>
<dbReference type="CDD" id="cd06261">
    <property type="entry name" value="TM_PBP2"/>
    <property type="match status" value="1"/>
</dbReference>
<feature type="transmembrane region" description="Helical" evidence="7">
    <location>
        <begin position="242"/>
        <end position="268"/>
    </location>
</feature>
<comment type="subcellular location">
    <subcellularLocation>
        <location evidence="1 7">Cell membrane</location>
        <topology evidence="1 7">Multi-pass membrane protein</topology>
    </subcellularLocation>
</comment>
<feature type="transmembrane region" description="Helical" evidence="7">
    <location>
        <begin position="288"/>
        <end position="314"/>
    </location>
</feature>
<comment type="caution">
    <text evidence="9">The sequence shown here is derived from an EMBL/GenBank/DDBJ whole genome shotgun (WGS) entry which is preliminary data.</text>
</comment>
<dbReference type="Gene3D" id="1.10.3720.10">
    <property type="entry name" value="MetI-like"/>
    <property type="match status" value="1"/>
</dbReference>
<protein>
    <submittedName>
        <fullName evidence="9">Peptide ABC transporter permease</fullName>
    </submittedName>
</protein>
<proteinExistence type="inferred from homology"/>
<dbReference type="Proteomes" id="UP000612808">
    <property type="component" value="Unassembled WGS sequence"/>
</dbReference>
<dbReference type="Pfam" id="PF19300">
    <property type="entry name" value="BPD_transp_1_N"/>
    <property type="match status" value="1"/>
</dbReference>
<evidence type="ECO:0000256" key="7">
    <source>
        <dbReference type="RuleBase" id="RU363032"/>
    </source>
</evidence>
<keyword evidence="4 7" id="KW-0812">Transmembrane</keyword>
<keyword evidence="6 7" id="KW-0472">Membrane</keyword>
<evidence type="ECO:0000256" key="6">
    <source>
        <dbReference type="ARBA" id="ARBA00023136"/>
    </source>
</evidence>
<dbReference type="PANTHER" id="PTHR43163">
    <property type="entry name" value="DIPEPTIDE TRANSPORT SYSTEM PERMEASE PROTEIN DPPB-RELATED"/>
    <property type="match status" value="1"/>
</dbReference>
<feature type="transmembrane region" description="Helical" evidence="7">
    <location>
        <begin position="95"/>
        <end position="121"/>
    </location>
</feature>
<dbReference type="GO" id="GO:0005886">
    <property type="term" value="C:plasma membrane"/>
    <property type="evidence" value="ECO:0007669"/>
    <property type="project" value="UniProtKB-SubCell"/>
</dbReference>
<dbReference type="GO" id="GO:0071916">
    <property type="term" value="F:dipeptide transmembrane transporter activity"/>
    <property type="evidence" value="ECO:0007669"/>
    <property type="project" value="TreeGrafter"/>
</dbReference>
<keyword evidence="5 7" id="KW-1133">Transmembrane helix</keyword>
<organism evidence="9 10">
    <name type="scientific">Actinocatenispora rupis</name>
    <dbReference type="NCBI Taxonomy" id="519421"/>
    <lineage>
        <taxon>Bacteria</taxon>
        <taxon>Bacillati</taxon>
        <taxon>Actinomycetota</taxon>
        <taxon>Actinomycetes</taxon>
        <taxon>Micromonosporales</taxon>
        <taxon>Micromonosporaceae</taxon>
        <taxon>Actinocatenispora</taxon>
    </lineage>
</organism>
<comment type="similarity">
    <text evidence="7">Belongs to the binding-protein-dependent transport system permease family.</text>
</comment>
<evidence type="ECO:0000313" key="10">
    <source>
        <dbReference type="Proteomes" id="UP000612808"/>
    </source>
</evidence>
<keyword evidence="10" id="KW-1185">Reference proteome</keyword>
<evidence type="ECO:0000259" key="8">
    <source>
        <dbReference type="PROSITE" id="PS50928"/>
    </source>
</evidence>
<dbReference type="SUPFAM" id="SSF161098">
    <property type="entry name" value="MetI-like"/>
    <property type="match status" value="1"/>
</dbReference>
<evidence type="ECO:0000256" key="1">
    <source>
        <dbReference type="ARBA" id="ARBA00004651"/>
    </source>
</evidence>
<feature type="transmembrane region" description="Helical" evidence="7">
    <location>
        <begin position="184"/>
        <end position="204"/>
    </location>
</feature>
<dbReference type="InterPro" id="IPR045621">
    <property type="entry name" value="BPD_transp_1_N"/>
</dbReference>
<evidence type="ECO:0000313" key="9">
    <source>
        <dbReference type="EMBL" id="GID15761.1"/>
    </source>
</evidence>
<dbReference type="RefSeq" id="WP_203664189.1">
    <property type="nucleotide sequence ID" value="NZ_BAAAZM010000025.1"/>
</dbReference>
<feature type="transmembrane region" description="Helical" evidence="7">
    <location>
        <begin position="9"/>
        <end position="30"/>
    </location>
</feature>
<dbReference type="AlphaFoldDB" id="A0A8J3J4R0"/>
<name>A0A8J3J4R0_9ACTN</name>
<feature type="transmembrane region" description="Helical" evidence="7">
    <location>
        <begin position="133"/>
        <end position="158"/>
    </location>
</feature>
<sequence length="321" mass="35230">MVRFLIRRLLTGVLVVWLISVIVFAIFFIAPHNVAQLLLGKFAAQNQQLVQTVTKQLGLDQPIWVQYAHFLNRLFHGDLGYSYYSHEPVTSLIKAALPITASLAIGAAIIWVVAGVLIGVLSATRPRSFTDRLATLFALIGLSFPTFVLGLLLLYFFFYQLHLAGVTFFPGGGYVPLTQNPGQWAQHLILPWITLAVASMAVYVRLTRGQMLEVLGEDYVRTARSKGLRPLRVTYRHGLRAALVPIVTQFGIDVATLLGGAIVTEQVFGLNGLGRMSVQAVTNQDEPVIIAVVLLAAVFVVVANIVVDLLYAVLDPRVRLS</sequence>
<accession>A0A8J3J4R0</accession>
<dbReference type="PANTHER" id="PTHR43163:SF6">
    <property type="entry name" value="DIPEPTIDE TRANSPORT SYSTEM PERMEASE PROTEIN DPPB-RELATED"/>
    <property type="match status" value="1"/>
</dbReference>